<dbReference type="InterPro" id="IPR032710">
    <property type="entry name" value="NTF2-like_dom_sf"/>
</dbReference>
<protein>
    <submittedName>
        <fullName evidence="1">Carboxymethylenebutenolidase</fullName>
    </submittedName>
</protein>
<sequence length="390" mass="43360">MAAPRYQPVHLTTTLSIQRPLTRKPDPGPGLLIIQDAAEPIPRQTLDPEPLRKWAEEGYFVARIEVSESQPLSSYGLLLALEAFDEHETCSGGAFSFGIITYSKSAARDLIPFIDAGTAGHVKAVVSYGPLSDLAQPHLSHLAENGVKSPSIYRYPEARSTSFALPSHPDYLPASAAVAHSRTLEFLKKHLGGPWFDLEAIWEEHTRLEFADRAVEETMNTMVDEPYVNHVPTMTGGIGRKNLTSFYAKHFIFSNPDDTELQLISRTIGIDRVVDEFIFSLTHDRVIDWLIPGIPPTGKKLRIPFTAVVDIRGDRLYHEHIAWDQLTVLFQLGLMPEYLPFPYPVEGHQPGKNLEYRVPGAGHEVADKLVDESAVPSNGMFGFAVRQASD</sequence>
<reference evidence="1" key="1">
    <citation type="submission" date="2022-07" db="EMBL/GenBank/DDBJ databases">
        <title>Fungi with potential for degradation of polypropylene.</title>
        <authorList>
            <person name="Gostincar C."/>
        </authorList>
    </citation>
    <scope>NUCLEOTIDE SEQUENCE</scope>
    <source>
        <strain evidence="1">EXF-13287</strain>
    </source>
</reference>
<dbReference type="AlphaFoldDB" id="A0AA38VFH5"/>
<dbReference type="PANTHER" id="PTHR38436:SF3">
    <property type="entry name" value="CARBOXYMETHYLENEBUTENOLIDASE-RELATED"/>
    <property type="match status" value="1"/>
</dbReference>
<dbReference type="PANTHER" id="PTHR38436">
    <property type="entry name" value="POLYKETIDE CYCLASE SNOAL-LIKE DOMAIN"/>
    <property type="match status" value="1"/>
</dbReference>
<name>A0AA38VFH5_9PEZI</name>
<accession>A0AA38VFH5</accession>
<evidence type="ECO:0000313" key="1">
    <source>
        <dbReference type="EMBL" id="KAJ9148774.1"/>
    </source>
</evidence>
<gene>
    <name evidence="1" type="ORF">NKR19_g5891</name>
</gene>
<proteinExistence type="predicted"/>
<dbReference type="SUPFAM" id="SSF54427">
    <property type="entry name" value="NTF2-like"/>
    <property type="match status" value="1"/>
</dbReference>
<dbReference type="Proteomes" id="UP001174691">
    <property type="component" value="Unassembled WGS sequence"/>
</dbReference>
<dbReference type="EMBL" id="JANBVN010000085">
    <property type="protein sequence ID" value="KAJ9148774.1"/>
    <property type="molecule type" value="Genomic_DNA"/>
</dbReference>
<dbReference type="InterPro" id="IPR009959">
    <property type="entry name" value="Cyclase_SnoaL-like"/>
</dbReference>
<dbReference type="GO" id="GO:0030638">
    <property type="term" value="P:polyketide metabolic process"/>
    <property type="evidence" value="ECO:0007669"/>
    <property type="project" value="InterPro"/>
</dbReference>
<dbReference type="Gene3D" id="3.10.450.50">
    <property type="match status" value="1"/>
</dbReference>
<comment type="caution">
    <text evidence="1">The sequence shown here is derived from an EMBL/GenBank/DDBJ whole genome shotgun (WGS) entry which is preliminary data.</text>
</comment>
<organism evidence="1 2">
    <name type="scientific">Coniochaeta hoffmannii</name>
    <dbReference type="NCBI Taxonomy" id="91930"/>
    <lineage>
        <taxon>Eukaryota</taxon>
        <taxon>Fungi</taxon>
        <taxon>Dikarya</taxon>
        <taxon>Ascomycota</taxon>
        <taxon>Pezizomycotina</taxon>
        <taxon>Sordariomycetes</taxon>
        <taxon>Sordariomycetidae</taxon>
        <taxon>Coniochaetales</taxon>
        <taxon>Coniochaetaceae</taxon>
        <taxon>Coniochaeta</taxon>
    </lineage>
</organism>
<keyword evidence="2" id="KW-1185">Reference proteome</keyword>
<evidence type="ECO:0000313" key="2">
    <source>
        <dbReference type="Proteomes" id="UP001174691"/>
    </source>
</evidence>